<organism evidence="2 3">
    <name type="scientific">Kipferlia bialata</name>
    <dbReference type="NCBI Taxonomy" id="797122"/>
    <lineage>
        <taxon>Eukaryota</taxon>
        <taxon>Metamonada</taxon>
        <taxon>Carpediemonas-like organisms</taxon>
        <taxon>Kipferlia</taxon>
    </lineage>
</organism>
<dbReference type="Pfam" id="PF14737">
    <property type="entry name" value="DUF4470"/>
    <property type="match status" value="1"/>
</dbReference>
<dbReference type="EMBL" id="BDIP01000917">
    <property type="protein sequence ID" value="GIQ83078.1"/>
    <property type="molecule type" value="Genomic_DNA"/>
</dbReference>
<dbReference type="Proteomes" id="UP000265618">
    <property type="component" value="Unassembled WGS sequence"/>
</dbReference>
<evidence type="ECO:0000313" key="3">
    <source>
        <dbReference type="Proteomes" id="UP000265618"/>
    </source>
</evidence>
<name>A0A9K3CVJ3_9EUKA</name>
<proteinExistence type="predicted"/>
<sequence length="978" mass="106918">MSESREPGLRDTLTAVQQLDLSQCVNGARSYHKESMYYPYGNTLPHSLLNCVPHRERRGECGAQPIPILALGGGDPRHLLQTLLSIHHGLPSCPPLDVSFNDMVPSILARNTLILHMLSRVPAKGVERTLHLRAVIDAWYCSRTTPERRALICSAIDTLASAFSSAESMAGLDLLNDGRTGVLRCLTEECREGLHAVFLFWQSLSTKVPEEHVQELRQPEKDCVPGIPKSDSNVAGVALMGLTACHSAQTTRENTVLERAAKESAEYSQTMGMLWWVEPKGKGKKTKGKGKYERASVLCPPVFKADTYPLVQASLTFPPFCSGAPLSPCQPERNTILFSRNPLGLMLQHSMGVWADAMRENRGKIRQFELCLGDMVDVCDTLRLAGRQYAFIDSSNVSDYTGPLQYLASTVPLLRDGDPSRGIEPGYTRLVMMTMPMGKRVEESLELYTGVPIHLWPIFLGCTPTDLMPRATGGASVQFESLIGNDAQASQYHSFPSPLTTVHVQRVPSPLTSDPRTVAAAPTLDTKPLAGTLAGLIRRCIPSGMHMPTRPQSFISPSVVVRVLLLAVADGRISPDKEQTPGGPLSLGMRVLEFLRTDKKDWSSMVELFLTFRANGLAIPPRAREWDTSYDGDIEPVRVTVDFQDIDVQGENYVTNGHQPLALIASYDCVSVSREQCAGECMVHMRGSGYGVSAAFYLGGVVRGGCTMTAIVDKMHMPSSPMYVCVLQHDTHFDRMRSLSPSDPAQRQILSSILASGPKCAVCVNTMYKVDEGRVSWSDVSIPTHTVPERQTQVASVTYNDKHRQTVKMVTSVGCVEATLSGPPPTRDIKVTTTSGDTVTVRLLQPVSAVTGVKPKKHSFTVRLAPARVAPIFLNTPNTMQSRDKSDTSFLKMMRIPETVLGGQHSVVPVPLPPGSTVSTPMLWSFHIKHAMLGGLLTDANRHVPSMTDSLKRGGVVLQTLAEHPTSGHSQQESVNSW</sequence>
<accession>A0A9K3CVJ3</accession>
<comment type="caution">
    <text evidence="2">The sequence shown here is derived from an EMBL/GenBank/DDBJ whole genome shotgun (WGS) entry which is preliminary data.</text>
</comment>
<evidence type="ECO:0000259" key="1">
    <source>
        <dbReference type="Pfam" id="PF14737"/>
    </source>
</evidence>
<gene>
    <name evidence="2" type="ORF">KIPB_004332</name>
</gene>
<dbReference type="InterPro" id="IPR027974">
    <property type="entry name" value="DUF4470"/>
</dbReference>
<protein>
    <recommendedName>
        <fullName evidence="1">DUF4470 domain-containing protein</fullName>
    </recommendedName>
</protein>
<dbReference type="AlphaFoldDB" id="A0A9K3CVJ3"/>
<dbReference type="OrthoDB" id="432970at2759"/>
<evidence type="ECO:0000313" key="2">
    <source>
        <dbReference type="EMBL" id="GIQ83078.1"/>
    </source>
</evidence>
<feature type="domain" description="DUF4470" evidence="1">
    <location>
        <begin position="39"/>
        <end position="141"/>
    </location>
</feature>
<keyword evidence="3" id="KW-1185">Reference proteome</keyword>
<reference evidence="2 3" key="1">
    <citation type="journal article" date="2018" name="PLoS ONE">
        <title>The draft genome of Kipferlia bialata reveals reductive genome evolution in fornicate parasites.</title>
        <authorList>
            <person name="Tanifuji G."/>
            <person name="Takabayashi S."/>
            <person name="Kume K."/>
            <person name="Takagi M."/>
            <person name="Nakayama T."/>
            <person name="Kamikawa R."/>
            <person name="Inagaki Y."/>
            <person name="Hashimoto T."/>
        </authorList>
    </citation>
    <scope>NUCLEOTIDE SEQUENCE [LARGE SCALE GENOMIC DNA]</scope>
    <source>
        <strain evidence="2">NY0173</strain>
    </source>
</reference>